<dbReference type="EMBL" id="KK852606">
    <property type="protein sequence ID" value="KDR20369.1"/>
    <property type="molecule type" value="Genomic_DNA"/>
</dbReference>
<proteinExistence type="predicted"/>
<dbReference type="InParanoid" id="A0A067RLD9"/>
<keyword evidence="2" id="KW-1185">Reference proteome</keyword>
<gene>
    <name evidence="1" type="ORF">L798_05427</name>
</gene>
<evidence type="ECO:0000313" key="2">
    <source>
        <dbReference type="Proteomes" id="UP000027135"/>
    </source>
</evidence>
<organism evidence="1 2">
    <name type="scientific">Zootermopsis nevadensis</name>
    <name type="common">Dampwood termite</name>
    <dbReference type="NCBI Taxonomy" id="136037"/>
    <lineage>
        <taxon>Eukaryota</taxon>
        <taxon>Metazoa</taxon>
        <taxon>Ecdysozoa</taxon>
        <taxon>Arthropoda</taxon>
        <taxon>Hexapoda</taxon>
        <taxon>Insecta</taxon>
        <taxon>Pterygota</taxon>
        <taxon>Neoptera</taxon>
        <taxon>Polyneoptera</taxon>
        <taxon>Dictyoptera</taxon>
        <taxon>Blattodea</taxon>
        <taxon>Blattoidea</taxon>
        <taxon>Termitoidae</taxon>
        <taxon>Termopsidae</taxon>
        <taxon>Zootermopsis</taxon>
    </lineage>
</organism>
<dbReference type="AlphaFoldDB" id="A0A067RLD9"/>
<accession>A0A067RLD9</accession>
<sequence>MPHLQQASTLFHRTWAVIMYLYAHDVSDVGSLPIFRRLSL</sequence>
<evidence type="ECO:0000313" key="1">
    <source>
        <dbReference type="EMBL" id="KDR20369.1"/>
    </source>
</evidence>
<dbReference type="Proteomes" id="UP000027135">
    <property type="component" value="Unassembled WGS sequence"/>
</dbReference>
<name>A0A067RLD9_ZOONE</name>
<reference evidence="1 2" key="1">
    <citation type="journal article" date="2014" name="Nat. Commun.">
        <title>Molecular traces of alternative social organization in a termite genome.</title>
        <authorList>
            <person name="Terrapon N."/>
            <person name="Li C."/>
            <person name="Robertson H.M."/>
            <person name="Ji L."/>
            <person name="Meng X."/>
            <person name="Booth W."/>
            <person name="Chen Z."/>
            <person name="Childers C.P."/>
            <person name="Glastad K.M."/>
            <person name="Gokhale K."/>
            <person name="Gowin J."/>
            <person name="Gronenberg W."/>
            <person name="Hermansen R.A."/>
            <person name="Hu H."/>
            <person name="Hunt B.G."/>
            <person name="Huylmans A.K."/>
            <person name="Khalil S.M."/>
            <person name="Mitchell R.D."/>
            <person name="Munoz-Torres M.C."/>
            <person name="Mustard J.A."/>
            <person name="Pan H."/>
            <person name="Reese J.T."/>
            <person name="Scharf M.E."/>
            <person name="Sun F."/>
            <person name="Vogel H."/>
            <person name="Xiao J."/>
            <person name="Yang W."/>
            <person name="Yang Z."/>
            <person name="Yang Z."/>
            <person name="Zhou J."/>
            <person name="Zhu J."/>
            <person name="Brent C.S."/>
            <person name="Elsik C.G."/>
            <person name="Goodisman M.A."/>
            <person name="Liberles D.A."/>
            <person name="Roe R.M."/>
            <person name="Vargo E.L."/>
            <person name="Vilcinskas A."/>
            <person name="Wang J."/>
            <person name="Bornberg-Bauer E."/>
            <person name="Korb J."/>
            <person name="Zhang G."/>
            <person name="Liebig J."/>
        </authorList>
    </citation>
    <scope>NUCLEOTIDE SEQUENCE [LARGE SCALE GENOMIC DNA]</scope>
    <source>
        <tissue evidence="1">Whole organism</tissue>
    </source>
</reference>
<protein>
    <submittedName>
        <fullName evidence="1">Uncharacterized protein</fullName>
    </submittedName>
</protein>